<evidence type="ECO:0000256" key="1">
    <source>
        <dbReference type="ARBA" id="ARBA00007673"/>
    </source>
</evidence>
<evidence type="ECO:0000256" key="2">
    <source>
        <dbReference type="ARBA" id="ARBA00023235"/>
    </source>
</evidence>
<evidence type="ECO:0000313" key="3">
    <source>
        <dbReference type="EMBL" id="KAF5317012.1"/>
    </source>
</evidence>
<evidence type="ECO:0000313" key="4">
    <source>
        <dbReference type="Proteomes" id="UP000541558"/>
    </source>
</evidence>
<dbReference type="AlphaFoldDB" id="A0A8H5B5Q8"/>
<reference evidence="3 4" key="1">
    <citation type="journal article" date="2020" name="ISME J.">
        <title>Uncovering the hidden diversity of litter-decomposition mechanisms in mushroom-forming fungi.</title>
        <authorList>
            <person name="Floudas D."/>
            <person name="Bentzer J."/>
            <person name="Ahren D."/>
            <person name="Johansson T."/>
            <person name="Persson P."/>
            <person name="Tunlid A."/>
        </authorList>
    </citation>
    <scope>NUCLEOTIDE SEQUENCE [LARGE SCALE GENOMIC DNA]</scope>
    <source>
        <strain evidence="3 4">CBS 175.51</strain>
    </source>
</reference>
<dbReference type="SUPFAM" id="SSF54506">
    <property type="entry name" value="Diaminopimelate epimerase-like"/>
    <property type="match status" value="1"/>
</dbReference>
<dbReference type="PANTHER" id="PTHR43709">
    <property type="entry name" value="ACONITATE ISOMERASE-RELATED"/>
    <property type="match status" value="1"/>
</dbReference>
<dbReference type="GO" id="GO:0016853">
    <property type="term" value="F:isomerase activity"/>
    <property type="evidence" value="ECO:0007669"/>
    <property type="project" value="UniProtKB-KW"/>
</dbReference>
<dbReference type="Proteomes" id="UP000541558">
    <property type="component" value="Unassembled WGS sequence"/>
</dbReference>
<name>A0A8H5B5Q8_9AGAR</name>
<dbReference type="Pfam" id="PF04303">
    <property type="entry name" value="PrpF"/>
    <property type="match status" value="1"/>
</dbReference>
<gene>
    <name evidence="3" type="ORF">D9611_003647</name>
</gene>
<comment type="caution">
    <text evidence="3">The sequence shown here is derived from an EMBL/GenBank/DDBJ whole genome shotgun (WGS) entry which is preliminary data.</text>
</comment>
<organism evidence="3 4">
    <name type="scientific">Ephemerocybe angulata</name>
    <dbReference type="NCBI Taxonomy" id="980116"/>
    <lineage>
        <taxon>Eukaryota</taxon>
        <taxon>Fungi</taxon>
        <taxon>Dikarya</taxon>
        <taxon>Basidiomycota</taxon>
        <taxon>Agaricomycotina</taxon>
        <taxon>Agaricomycetes</taxon>
        <taxon>Agaricomycetidae</taxon>
        <taxon>Agaricales</taxon>
        <taxon>Agaricineae</taxon>
        <taxon>Psathyrellaceae</taxon>
        <taxon>Ephemerocybe</taxon>
    </lineage>
</organism>
<proteinExistence type="inferred from homology"/>
<protein>
    <submittedName>
        <fullName evidence="3">Uncharacterized protein</fullName>
    </submittedName>
</protein>
<dbReference type="Gene3D" id="3.10.310.10">
    <property type="entry name" value="Diaminopimelate Epimerase, Chain A, domain 1"/>
    <property type="match status" value="1"/>
</dbReference>
<comment type="similarity">
    <text evidence="1">Belongs to the PrpF family.</text>
</comment>
<accession>A0A8H5B5Q8</accession>
<dbReference type="PANTHER" id="PTHR43709:SF2">
    <property type="entry name" value="DUF453 DOMAIN PROTEIN (AFU_ORTHOLOGUE AFUA_6G00360)"/>
    <property type="match status" value="1"/>
</dbReference>
<dbReference type="EMBL" id="JAACJK010000219">
    <property type="protein sequence ID" value="KAF5317012.1"/>
    <property type="molecule type" value="Genomic_DNA"/>
</dbReference>
<keyword evidence="4" id="KW-1185">Reference proteome</keyword>
<dbReference type="InterPro" id="IPR007400">
    <property type="entry name" value="PrpF-like"/>
</dbReference>
<dbReference type="OrthoDB" id="10267539at2759"/>
<keyword evidence="2" id="KW-0413">Isomerase</keyword>
<sequence length="160" mass="16946">MLKRLANPGIARAGKRFLSSPPTQNPLQASYLRGGTSKGIYVHRSHLPSNQAEWSPILLGIMGSPDPTYGRQLNGMGGGVSSLSKVCVVGPASDKHRANGVDVHYEPSARRLLPGDSWVLPGGSWVLPGNCRVLLGLSWVILGGYTGKALGVIYCWVNAG</sequence>